<evidence type="ECO:0000259" key="3">
    <source>
        <dbReference type="Pfam" id="PF13863"/>
    </source>
</evidence>
<dbReference type="InterPro" id="IPR051147">
    <property type="entry name" value="CFAP_domain-containing"/>
</dbReference>
<gene>
    <name evidence="4" type="primary">CCDC42B</name>
</gene>
<dbReference type="Pfam" id="PF13863">
    <property type="entry name" value="DUF4200"/>
    <property type="match status" value="1"/>
</dbReference>
<dbReference type="PANTHER" id="PTHR21683:SF2">
    <property type="entry name" value="COILED-COIL DOMAIN-CONTAINING PROTEIN 42 LIKE-2-LIKE"/>
    <property type="match status" value="1"/>
</dbReference>
<evidence type="ECO:0000313" key="4">
    <source>
        <dbReference type="EMBL" id="CDG72248.1"/>
    </source>
</evidence>
<feature type="coiled-coil region" evidence="2">
    <location>
        <begin position="207"/>
        <end position="241"/>
    </location>
</feature>
<feature type="coiled-coil region" evidence="2">
    <location>
        <begin position="43"/>
        <end position="147"/>
    </location>
</feature>
<evidence type="ECO:0000256" key="1">
    <source>
        <dbReference type="ARBA" id="ARBA00023054"/>
    </source>
</evidence>
<feature type="domain" description="DUF4200" evidence="3">
    <location>
        <begin position="43"/>
        <end position="160"/>
    </location>
</feature>
<feature type="non-terminal residue" evidence="4">
    <location>
        <position position="1"/>
    </location>
</feature>
<evidence type="ECO:0000256" key="2">
    <source>
        <dbReference type="SAM" id="Coils"/>
    </source>
</evidence>
<accession>T2MJ11</accession>
<name>T2MJ11_HYDVU</name>
<dbReference type="PANTHER" id="PTHR21683">
    <property type="entry name" value="COILED-COIL DOMAIN-CONTAINING PROTEIN 42 LIKE-2-LIKE-RELATED"/>
    <property type="match status" value="1"/>
</dbReference>
<proteinExistence type="evidence at transcript level"/>
<dbReference type="AlphaFoldDB" id="T2MJ11"/>
<dbReference type="OrthoDB" id="10264298at2759"/>
<keyword evidence="1 2" id="KW-0175">Coiled coil</keyword>
<dbReference type="GO" id="GO:0005856">
    <property type="term" value="C:cytoskeleton"/>
    <property type="evidence" value="ECO:0007669"/>
    <property type="project" value="UniProtKB-ARBA"/>
</dbReference>
<sequence>CLVEAIIKMSGKWEEYFKASFEEKLLISMPERADKYLTPATRLLEKRREILEMEQALSTQKEEFQLQMESVKQRREQLDRKKHELKESLLKFDKFLKENDSKRARAIKKMTDEREAKRGKEREIEKLEEEMRQLIKTRDKIQKKAEKYSVCQRYLDKIIEISDEFQELREITARYDTLINTHNELLARENKHQDDIENEKSKLSKFVEKKNNEMLSYNNQLAQLQTELEKEQSNALKWESEWTHIQNTAAKKTLLLGKIKMATHNLFQLINKNAKEAETVESTVEQLNKIQTFIQDLSQITNEIKRSENLNII</sequence>
<protein>
    <submittedName>
        <fullName evidence="4">Coiled-coil domain-containing protein 42B</fullName>
    </submittedName>
</protein>
<dbReference type="InterPro" id="IPR025252">
    <property type="entry name" value="DUF4200"/>
</dbReference>
<reference evidence="4" key="1">
    <citation type="journal article" date="2013" name="Genome Biol. Evol.">
        <title>Punctuated emergences of genetic and phenotypic innovations in eumetazoan, bilaterian, euteleostome, and hominidae ancestors.</title>
        <authorList>
            <person name="Wenger Y."/>
            <person name="Galliot B."/>
        </authorList>
    </citation>
    <scope>NUCLEOTIDE SEQUENCE</scope>
    <source>
        <tissue evidence="4">Whole animals</tissue>
    </source>
</reference>
<organism evidence="4">
    <name type="scientific">Hydra vulgaris</name>
    <name type="common">Hydra</name>
    <name type="synonym">Hydra attenuata</name>
    <dbReference type="NCBI Taxonomy" id="6087"/>
    <lineage>
        <taxon>Eukaryota</taxon>
        <taxon>Metazoa</taxon>
        <taxon>Cnidaria</taxon>
        <taxon>Hydrozoa</taxon>
        <taxon>Hydroidolina</taxon>
        <taxon>Anthoathecata</taxon>
        <taxon>Aplanulata</taxon>
        <taxon>Hydridae</taxon>
        <taxon>Hydra</taxon>
    </lineage>
</organism>
<dbReference type="EMBL" id="HAAD01006016">
    <property type="protein sequence ID" value="CDG72248.1"/>
    <property type="molecule type" value="mRNA"/>
</dbReference>